<organism evidence="2 3">
    <name type="scientific">Byssothecium circinans</name>
    <dbReference type="NCBI Taxonomy" id="147558"/>
    <lineage>
        <taxon>Eukaryota</taxon>
        <taxon>Fungi</taxon>
        <taxon>Dikarya</taxon>
        <taxon>Ascomycota</taxon>
        <taxon>Pezizomycotina</taxon>
        <taxon>Dothideomycetes</taxon>
        <taxon>Pleosporomycetidae</taxon>
        <taxon>Pleosporales</taxon>
        <taxon>Massarineae</taxon>
        <taxon>Massarinaceae</taxon>
        <taxon>Byssothecium</taxon>
    </lineage>
</organism>
<name>A0A6A5TZU4_9PLEO</name>
<dbReference type="EMBL" id="ML976987">
    <property type="protein sequence ID" value="KAF1958413.1"/>
    <property type="molecule type" value="Genomic_DNA"/>
</dbReference>
<keyword evidence="1" id="KW-0812">Transmembrane</keyword>
<sequence length="110" mass="12639">MHILHTHALSQQPRVIVLSITITSHHPNPSSADINTSFNVLCILVIKLILMFRLILIYTHEVTPRKKEYGWRHATEENEHTILSKISSALHRTPNRLPLPPNNVLKRSEV</sequence>
<dbReference type="AlphaFoldDB" id="A0A6A5TZU4"/>
<dbReference type="Proteomes" id="UP000800035">
    <property type="component" value="Unassembled WGS sequence"/>
</dbReference>
<evidence type="ECO:0000313" key="2">
    <source>
        <dbReference type="EMBL" id="KAF1958413.1"/>
    </source>
</evidence>
<keyword evidence="1" id="KW-1133">Transmembrane helix</keyword>
<gene>
    <name evidence="2" type="ORF">CC80DRAFT_30395</name>
</gene>
<protein>
    <submittedName>
        <fullName evidence="2">Uncharacterized protein</fullName>
    </submittedName>
</protein>
<reference evidence="2" key="1">
    <citation type="journal article" date="2020" name="Stud. Mycol.">
        <title>101 Dothideomycetes genomes: a test case for predicting lifestyles and emergence of pathogens.</title>
        <authorList>
            <person name="Haridas S."/>
            <person name="Albert R."/>
            <person name="Binder M."/>
            <person name="Bloem J."/>
            <person name="Labutti K."/>
            <person name="Salamov A."/>
            <person name="Andreopoulos B."/>
            <person name="Baker S."/>
            <person name="Barry K."/>
            <person name="Bills G."/>
            <person name="Bluhm B."/>
            <person name="Cannon C."/>
            <person name="Castanera R."/>
            <person name="Culley D."/>
            <person name="Daum C."/>
            <person name="Ezra D."/>
            <person name="Gonzalez J."/>
            <person name="Henrissat B."/>
            <person name="Kuo A."/>
            <person name="Liang C."/>
            <person name="Lipzen A."/>
            <person name="Lutzoni F."/>
            <person name="Magnuson J."/>
            <person name="Mondo S."/>
            <person name="Nolan M."/>
            <person name="Ohm R."/>
            <person name="Pangilinan J."/>
            <person name="Park H.-J."/>
            <person name="Ramirez L."/>
            <person name="Alfaro M."/>
            <person name="Sun H."/>
            <person name="Tritt A."/>
            <person name="Yoshinaga Y."/>
            <person name="Zwiers L.-H."/>
            <person name="Turgeon B."/>
            <person name="Goodwin S."/>
            <person name="Spatafora J."/>
            <person name="Crous P."/>
            <person name="Grigoriev I."/>
        </authorList>
    </citation>
    <scope>NUCLEOTIDE SEQUENCE</scope>
    <source>
        <strain evidence="2">CBS 675.92</strain>
    </source>
</reference>
<keyword evidence="1" id="KW-0472">Membrane</keyword>
<proteinExistence type="predicted"/>
<evidence type="ECO:0000256" key="1">
    <source>
        <dbReference type="SAM" id="Phobius"/>
    </source>
</evidence>
<feature type="transmembrane region" description="Helical" evidence="1">
    <location>
        <begin position="38"/>
        <end position="58"/>
    </location>
</feature>
<evidence type="ECO:0000313" key="3">
    <source>
        <dbReference type="Proteomes" id="UP000800035"/>
    </source>
</evidence>
<keyword evidence="3" id="KW-1185">Reference proteome</keyword>
<accession>A0A6A5TZU4</accession>